<keyword evidence="2" id="KW-0238">DNA-binding</keyword>
<dbReference type="InterPro" id="IPR018060">
    <property type="entry name" value="HTH_AraC"/>
</dbReference>
<evidence type="ECO:0000313" key="5">
    <source>
        <dbReference type="EMBL" id="MBB3713086.1"/>
    </source>
</evidence>
<dbReference type="PROSITE" id="PS00041">
    <property type="entry name" value="HTH_ARAC_FAMILY_1"/>
    <property type="match status" value="1"/>
</dbReference>
<gene>
    <name evidence="5" type="ORF">FHS00_002687</name>
</gene>
<evidence type="ECO:0000313" key="6">
    <source>
        <dbReference type="Proteomes" id="UP000576152"/>
    </source>
</evidence>
<feature type="domain" description="HTH araC/xylS-type" evidence="4">
    <location>
        <begin position="185"/>
        <end position="283"/>
    </location>
</feature>
<dbReference type="InterPro" id="IPR018062">
    <property type="entry name" value="HTH_AraC-typ_CS"/>
</dbReference>
<evidence type="ECO:0000259" key="4">
    <source>
        <dbReference type="PROSITE" id="PS01124"/>
    </source>
</evidence>
<dbReference type="Pfam" id="PF12833">
    <property type="entry name" value="HTH_18"/>
    <property type="match status" value="1"/>
</dbReference>
<keyword evidence="1" id="KW-0805">Transcription regulation</keyword>
<sequence length="288" mass="31952">MKVEIPNYDLYGEFLSGRRIDPLHHEPLRDRSSRHGWRIRPHRHERLAQIFAIRSPNADIRLGELDFQNQAPVVLLAPPGVIHGFGFTAEVAGDVVSFDAGQPGVGAVPAHPMALQDGPACDAINVLMDQLRRATSAYGMGREQVLLGLLRLMLAYLAAEGGPLPEPHDARRLTDEPTRAERHVRAFCALIEQHFASPMGVQDYAQGLGLSTPHLTRLCNRHLGTTPNMLLRMRRIAEARRLLEFTRHPIGEVALRSGFLDAGYFARSFRAATGSSASTYRRGRAKHP</sequence>
<dbReference type="Proteomes" id="UP000576152">
    <property type="component" value="Unassembled WGS sequence"/>
</dbReference>
<dbReference type="SMART" id="SM00342">
    <property type="entry name" value="HTH_ARAC"/>
    <property type="match status" value="1"/>
</dbReference>
<organism evidence="5 6">
    <name type="scientific">Limimaricola variabilis</name>
    <dbReference type="NCBI Taxonomy" id="1492771"/>
    <lineage>
        <taxon>Bacteria</taxon>
        <taxon>Pseudomonadati</taxon>
        <taxon>Pseudomonadota</taxon>
        <taxon>Alphaproteobacteria</taxon>
        <taxon>Rhodobacterales</taxon>
        <taxon>Paracoccaceae</taxon>
        <taxon>Limimaricola</taxon>
    </lineage>
</organism>
<dbReference type="EMBL" id="JACIBX010000010">
    <property type="protein sequence ID" value="MBB3713086.1"/>
    <property type="molecule type" value="Genomic_DNA"/>
</dbReference>
<dbReference type="RefSeq" id="WP_183474574.1">
    <property type="nucleotide sequence ID" value="NZ_JACIBX010000010.1"/>
</dbReference>
<name>A0ABR6HRC5_9RHOB</name>
<dbReference type="PANTHER" id="PTHR43280:SF32">
    <property type="entry name" value="TRANSCRIPTIONAL REGULATORY PROTEIN"/>
    <property type="match status" value="1"/>
</dbReference>
<dbReference type="PROSITE" id="PS01124">
    <property type="entry name" value="HTH_ARAC_FAMILY_2"/>
    <property type="match status" value="1"/>
</dbReference>
<keyword evidence="6" id="KW-1185">Reference proteome</keyword>
<dbReference type="InterPro" id="IPR047264">
    <property type="entry name" value="Cupin_HpaA-like_N"/>
</dbReference>
<dbReference type="CDD" id="cd06999">
    <property type="entry name" value="cupin_HpaA-like_N"/>
    <property type="match status" value="1"/>
</dbReference>
<dbReference type="InterPro" id="IPR037923">
    <property type="entry name" value="HTH-like"/>
</dbReference>
<accession>A0ABR6HRC5</accession>
<dbReference type="InterPro" id="IPR009057">
    <property type="entry name" value="Homeodomain-like_sf"/>
</dbReference>
<protein>
    <submittedName>
        <fullName evidence="5">AraC family transcriptional activator of pobA</fullName>
    </submittedName>
</protein>
<dbReference type="Gene3D" id="1.10.10.60">
    <property type="entry name" value="Homeodomain-like"/>
    <property type="match status" value="1"/>
</dbReference>
<keyword evidence="3" id="KW-0804">Transcription</keyword>
<comment type="caution">
    <text evidence="5">The sequence shown here is derived from an EMBL/GenBank/DDBJ whole genome shotgun (WGS) entry which is preliminary data.</text>
</comment>
<proteinExistence type="predicted"/>
<dbReference type="SUPFAM" id="SSF51215">
    <property type="entry name" value="Regulatory protein AraC"/>
    <property type="match status" value="1"/>
</dbReference>
<evidence type="ECO:0000256" key="2">
    <source>
        <dbReference type="ARBA" id="ARBA00023125"/>
    </source>
</evidence>
<dbReference type="SUPFAM" id="SSF46689">
    <property type="entry name" value="Homeodomain-like"/>
    <property type="match status" value="2"/>
</dbReference>
<dbReference type="PANTHER" id="PTHR43280">
    <property type="entry name" value="ARAC-FAMILY TRANSCRIPTIONAL REGULATOR"/>
    <property type="match status" value="1"/>
</dbReference>
<evidence type="ECO:0000256" key="1">
    <source>
        <dbReference type="ARBA" id="ARBA00023015"/>
    </source>
</evidence>
<evidence type="ECO:0000256" key="3">
    <source>
        <dbReference type="ARBA" id="ARBA00023163"/>
    </source>
</evidence>
<reference evidence="5 6" key="1">
    <citation type="submission" date="2020-08" db="EMBL/GenBank/DDBJ databases">
        <title>Genomic Encyclopedia of Type Strains, Phase III (KMG-III): the genomes of soil and plant-associated and newly described type strains.</title>
        <authorList>
            <person name="Whitman W."/>
        </authorList>
    </citation>
    <scope>NUCLEOTIDE SEQUENCE [LARGE SCALE GENOMIC DNA]</scope>
    <source>
        <strain evidence="5 6">CECT 8572</strain>
    </source>
</reference>